<protein>
    <recommendedName>
        <fullName evidence="4">Glutaredoxin domain-containing protein</fullName>
    </recommendedName>
</protein>
<evidence type="ECO:0000313" key="2">
    <source>
        <dbReference type="EMBL" id="OGM10144.1"/>
    </source>
</evidence>
<dbReference type="EMBL" id="MGFR01000001">
    <property type="protein sequence ID" value="OGM10144.1"/>
    <property type="molecule type" value="Genomic_DNA"/>
</dbReference>
<sequence length="129" mass="14362">MKRFGIIIAIVTIAILGGGVYLFSKGGKSQTVPSVSGYEYYWGTGCPHCAKVDEFFQTWALKDKVEIAKREVWYNKTNAKIFAARLDACQIPQQERGVPVLVTPEGKCLSGDEPIINHLKEIKIDEKSI</sequence>
<dbReference type="Proteomes" id="UP000176778">
    <property type="component" value="Unassembled WGS sequence"/>
</dbReference>
<evidence type="ECO:0000313" key="3">
    <source>
        <dbReference type="Proteomes" id="UP000176778"/>
    </source>
</evidence>
<keyword evidence="1" id="KW-0812">Transmembrane</keyword>
<dbReference type="SUPFAM" id="SSF52833">
    <property type="entry name" value="Thioredoxin-like"/>
    <property type="match status" value="1"/>
</dbReference>
<dbReference type="STRING" id="1802479.A2Y68_01730"/>
<organism evidence="2 3">
    <name type="scientific">Candidatus Woesebacteria bacterium RBG_13_46_13</name>
    <dbReference type="NCBI Taxonomy" id="1802479"/>
    <lineage>
        <taxon>Bacteria</taxon>
        <taxon>Candidatus Woeseibacteriota</taxon>
    </lineage>
</organism>
<reference evidence="2 3" key="1">
    <citation type="journal article" date="2016" name="Nat. Commun.">
        <title>Thousands of microbial genomes shed light on interconnected biogeochemical processes in an aquifer system.</title>
        <authorList>
            <person name="Anantharaman K."/>
            <person name="Brown C.T."/>
            <person name="Hug L.A."/>
            <person name="Sharon I."/>
            <person name="Castelle C.J."/>
            <person name="Probst A.J."/>
            <person name="Thomas B.C."/>
            <person name="Singh A."/>
            <person name="Wilkins M.J."/>
            <person name="Karaoz U."/>
            <person name="Brodie E.L."/>
            <person name="Williams K.H."/>
            <person name="Hubbard S.S."/>
            <person name="Banfield J.F."/>
        </authorList>
    </citation>
    <scope>NUCLEOTIDE SEQUENCE [LARGE SCALE GENOMIC DNA]</scope>
</reference>
<accession>A0A1F7X4X2</accession>
<comment type="caution">
    <text evidence="2">The sequence shown here is derived from an EMBL/GenBank/DDBJ whole genome shotgun (WGS) entry which is preliminary data.</text>
</comment>
<dbReference type="AlphaFoldDB" id="A0A1F7X4X2"/>
<keyword evidence="1" id="KW-0472">Membrane</keyword>
<feature type="transmembrane region" description="Helical" evidence="1">
    <location>
        <begin position="6"/>
        <end position="24"/>
    </location>
</feature>
<name>A0A1F7X4X2_9BACT</name>
<proteinExistence type="predicted"/>
<dbReference type="InterPro" id="IPR036249">
    <property type="entry name" value="Thioredoxin-like_sf"/>
</dbReference>
<keyword evidence="1" id="KW-1133">Transmembrane helix</keyword>
<gene>
    <name evidence="2" type="ORF">A2Y68_01730</name>
</gene>
<evidence type="ECO:0000256" key="1">
    <source>
        <dbReference type="SAM" id="Phobius"/>
    </source>
</evidence>
<evidence type="ECO:0008006" key="4">
    <source>
        <dbReference type="Google" id="ProtNLM"/>
    </source>
</evidence>